<dbReference type="GO" id="GO:0097163">
    <property type="term" value="F:sulfur carrier activity"/>
    <property type="evidence" value="ECO:0007669"/>
    <property type="project" value="UniProtKB-UniRule"/>
</dbReference>
<accession>A0A2S3V0Z7</accession>
<dbReference type="PIRSF" id="PIRSF015626">
    <property type="entry name" value="FdhD"/>
    <property type="match status" value="1"/>
</dbReference>
<protein>
    <recommendedName>
        <fullName evidence="3">Sulfur carrier protein FdhD</fullName>
    </recommendedName>
</protein>
<comment type="caution">
    <text evidence="3">Lacks conserved residue(s) required for the propagation of feature annotation.</text>
</comment>
<dbReference type="RefSeq" id="WP_235867028.1">
    <property type="nucleotide sequence ID" value="NZ_PPCN01000001.1"/>
</dbReference>
<dbReference type="AlphaFoldDB" id="A0A2S3V0Z7"/>
<evidence type="ECO:0000313" key="5">
    <source>
        <dbReference type="Proteomes" id="UP000236959"/>
    </source>
</evidence>
<comment type="function">
    <text evidence="3">Required for formate dehydrogenase (FDH) activity. Acts as a sulfur carrier protein that transfers sulfur from IscS to the molybdenum cofactor prior to its insertion into FDH.</text>
</comment>
<reference evidence="4 5" key="1">
    <citation type="submission" date="2018-01" db="EMBL/GenBank/DDBJ databases">
        <title>Genomic Encyclopedia of Archaeal and Bacterial Type Strains, Phase II (KMG-II): from individual species to whole genera.</title>
        <authorList>
            <person name="Goeker M."/>
        </authorList>
    </citation>
    <scope>NUCLEOTIDE SEQUENCE [LARGE SCALE GENOMIC DNA]</scope>
    <source>
        <strain evidence="4 5">DSM 17023</strain>
    </source>
</reference>
<comment type="subcellular location">
    <subcellularLocation>
        <location evidence="3">Cytoplasm</location>
    </subcellularLocation>
</comment>
<keyword evidence="5" id="KW-1185">Reference proteome</keyword>
<feature type="active site" description="Cysteine persulfide intermediate" evidence="3">
    <location>
        <position position="108"/>
    </location>
</feature>
<dbReference type="PANTHER" id="PTHR30592">
    <property type="entry name" value="FORMATE DEHYDROGENASE"/>
    <property type="match status" value="1"/>
</dbReference>
<sequence>MKTHSTSSAVSYRDGRFSSSRLELADEVPVAISYNGSTHAVLMATPSDLKDLAIGFSLSEDIAAAPDEIEDIAVVELDKGIDVQVRLATDATERLRQRRRSIAGPVGCGLCGIESLDAAMREIRPVSAEIRLKAENVGDAVRAMGKAQALNLRTRSVHAAGWYHPENGLTAIREDVGRHNALDKLIGAMSLSGTNVSGGAFVMTSRLSIDLIQKTAAAGCGIIIAVSAPTALAVSEADRANITMVACARGDGFELFTHPHRIIGRTLQDVA</sequence>
<dbReference type="InterPro" id="IPR016193">
    <property type="entry name" value="Cytidine_deaminase-like"/>
</dbReference>
<dbReference type="HAMAP" id="MF_00187">
    <property type="entry name" value="FdhD"/>
    <property type="match status" value="1"/>
</dbReference>
<gene>
    <name evidence="3" type="primary">fdhD</name>
    <name evidence="4" type="ORF">CLV41_10176</name>
</gene>
<dbReference type="EMBL" id="PPCN01000001">
    <property type="protein sequence ID" value="POF33628.1"/>
    <property type="molecule type" value="Genomic_DNA"/>
</dbReference>
<dbReference type="Gene3D" id="3.10.20.10">
    <property type="match status" value="1"/>
</dbReference>
<dbReference type="InterPro" id="IPR003786">
    <property type="entry name" value="FdhD"/>
</dbReference>
<dbReference type="GO" id="GO:0016783">
    <property type="term" value="F:sulfurtransferase activity"/>
    <property type="evidence" value="ECO:0007669"/>
    <property type="project" value="InterPro"/>
</dbReference>
<keyword evidence="2 3" id="KW-0501">Molybdenum cofactor biosynthesis</keyword>
<evidence type="ECO:0000256" key="3">
    <source>
        <dbReference type="HAMAP-Rule" id="MF_00187"/>
    </source>
</evidence>
<dbReference type="GO" id="GO:0006777">
    <property type="term" value="P:Mo-molybdopterin cofactor biosynthetic process"/>
    <property type="evidence" value="ECO:0007669"/>
    <property type="project" value="UniProtKB-UniRule"/>
</dbReference>
<dbReference type="NCBIfam" id="TIGR00129">
    <property type="entry name" value="fdhD_narQ"/>
    <property type="match status" value="1"/>
</dbReference>
<comment type="similarity">
    <text evidence="3">Belongs to the FdhD family.</text>
</comment>
<dbReference type="GO" id="GO:0005737">
    <property type="term" value="C:cytoplasm"/>
    <property type="evidence" value="ECO:0007669"/>
    <property type="project" value="UniProtKB-SubCell"/>
</dbReference>
<comment type="caution">
    <text evidence="4">The sequence shown here is derived from an EMBL/GenBank/DDBJ whole genome shotgun (WGS) entry which is preliminary data.</text>
</comment>
<evidence type="ECO:0000256" key="1">
    <source>
        <dbReference type="ARBA" id="ARBA00022490"/>
    </source>
</evidence>
<keyword evidence="1 3" id="KW-0963">Cytoplasm</keyword>
<proteinExistence type="inferred from homology"/>
<dbReference type="Pfam" id="PF02634">
    <property type="entry name" value="FdhD-NarQ"/>
    <property type="match status" value="1"/>
</dbReference>
<dbReference type="Proteomes" id="UP000236959">
    <property type="component" value="Unassembled WGS sequence"/>
</dbReference>
<dbReference type="Gene3D" id="3.40.140.10">
    <property type="entry name" value="Cytidine Deaminase, domain 2"/>
    <property type="match status" value="1"/>
</dbReference>
<organism evidence="4 5">
    <name type="scientific">Roseibium marinum</name>
    <dbReference type="NCBI Taxonomy" id="281252"/>
    <lineage>
        <taxon>Bacteria</taxon>
        <taxon>Pseudomonadati</taxon>
        <taxon>Pseudomonadota</taxon>
        <taxon>Alphaproteobacteria</taxon>
        <taxon>Hyphomicrobiales</taxon>
        <taxon>Stappiaceae</taxon>
        <taxon>Roseibium</taxon>
    </lineage>
</organism>
<evidence type="ECO:0000313" key="4">
    <source>
        <dbReference type="EMBL" id="POF33628.1"/>
    </source>
</evidence>
<name>A0A2S3V0Z7_9HYPH</name>
<evidence type="ECO:0000256" key="2">
    <source>
        <dbReference type="ARBA" id="ARBA00023150"/>
    </source>
</evidence>
<dbReference type="PANTHER" id="PTHR30592:SF1">
    <property type="entry name" value="SULFUR CARRIER PROTEIN FDHD"/>
    <property type="match status" value="1"/>
</dbReference>
<dbReference type="SUPFAM" id="SSF53927">
    <property type="entry name" value="Cytidine deaminase-like"/>
    <property type="match status" value="1"/>
</dbReference>